<dbReference type="Gene3D" id="1.25.40.10">
    <property type="entry name" value="Tetratricopeptide repeat domain"/>
    <property type="match status" value="2"/>
</dbReference>
<evidence type="ECO:0000256" key="1">
    <source>
        <dbReference type="PROSITE-ProRule" id="PRU00339"/>
    </source>
</evidence>
<proteinExistence type="predicted"/>
<dbReference type="InterPro" id="IPR019734">
    <property type="entry name" value="TPR_rpt"/>
</dbReference>
<organism evidence="3 4">
    <name type="scientific">Amblyomma americanum</name>
    <name type="common">Lone star tick</name>
    <dbReference type="NCBI Taxonomy" id="6943"/>
    <lineage>
        <taxon>Eukaryota</taxon>
        <taxon>Metazoa</taxon>
        <taxon>Ecdysozoa</taxon>
        <taxon>Arthropoda</taxon>
        <taxon>Chelicerata</taxon>
        <taxon>Arachnida</taxon>
        <taxon>Acari</taxon>
        <taxon>Parasitiformes</taxon>
        <taxon>Ixodida</taxon>
        <taxon>Ixodoidea</taxon>
        <taxon>Ixodidae</taxon>
        <taxon>Amblyomminae</taxon>
        <taxon>Amblyomma</taxon>
    </lineage>
</organism>
<comment type="caution">
    <text evidence="3">The sequence shown here is derived from an EMBL/GenBank/DDBJ whole genome shotgun (WGS) entry which is preliminary data.</text>
</comment>
<dbReference type="Proteomes" id="UP001321473">
    <property type="component" value="Unassembled WGS sequence"/>
</dbReference>
<keyword evidence="4" id="KW-1185">Reference proteome</keyword>
<dbReference type="SMART" id="SM00028">
    <property type="entry name" value="TPR"/>
    <property type="match status" value="5"/>
</dbReference>
<accession>A0AAQ4E2J9</accession>
<evidence type="ECO:0000256" key="2">
    <source>
        <dbReference type="SAM" id="MobiDB-lite"/>
    </source>
</evidence>
<dbReference type="Pfam" id="PF13414">
    <property type="entry name" value="TPR_11"/>
    <property type="match status" value="1"/>
</dbReference>
<sequence>MEEAMTQYQRALDLQPNHTVALLNAARSLRSMKLNRQAESLYKRALAVEPDPQVMDNLAVFYINAGRLDEARDLYEEAQRLFPHHLDTRVHHAQLLIRLRSFRAAEGLLLEIIHRNDTHREALHTAALLCNHTNRTVQAIDYILKALKLCSVDDSSCARIHSDHGDILKDLGDLNLSAQSYQVAIELDPDQAHAHLNLAVIRHLKGDYSAAFRHYQVALSLDPKNQLITDNMAKLRRRLTRPQSVRSLPGGSPVCKDSSSPWASGGTDSTWSDV</sequence>
<dbReference type="EMBL" id="JARKHS020023262">
    <property type="protein sequence ID" value="KAK8768939.1"/>
    <property type="molecule type" value="Genomic_DNA"/>
</dbReference>
<evidence type="ECO:0000313" key="3">
    <source>
        <dbReference type="EMBL" id="KAK8768939.1"/>
    </source>
</evidence>
<feature type="region of interest" description="Disordered" evidence="2">
    <location>
        <begin position="239"/>
        <end position="274"/>
    </location>
</feature>
<reference evidence="3 4" key="1">
    <citation type="journal article" date="2023" name="Arcadia Sci">
        <title>De novo assembly of a long-read Amblyomma americanum tick genome.</title>
        <authorList>
            <person name="Chou S."/>
            <person name="Poskanzer K.E."/>
            <person name="Rollins M."/>
            <person name="Thuy-Boun P.S."/>
        </authorList>
    </citation>
    <scope>NUCLEOTIDE SEQUENCE [LARGE SCALE GENOMIC DNA]</scope>
    <source>
        <strain evidence="3">F_SG_1</strain>
        <tissue evidence="3">Salivary glands</tissue>
    </source>
</reference>
<dbReference type="InterPro" id="IPR052943">
    <property type="entry name" value="TMTC_O-mannosyl-trnsfr"/>
</dbReference>
<dbReference type="PANTHER" id="PTHR44809:SF1">
    <property type="entry name" value="PROTEIN O-MANNOSYL-TRANSFERASE TMTC1"/>
    <property type="match status" value="1"/>
</dbReference>
<feature type="repeat" description="TPR" evidence="1">
    <location>
        <begin position="158"/>
        <end position="191"/>
    </location>
</feature>
<evidence type="ECO:0000313" key="4">
    <source>
        <dbReference type="Proteomes" id="UP001321473"/>
    </source>
</evidence>
<dbReference type="InterPro" id="IPR011990">
    <property type="entry name" value="TPR-like_helical_dom_sf"/>
</dbReference>
<name>A0AAQ4E2J9_AMBAM</name>
<dbReference type="PANTHER" id="PTHR44809">
    <property type="match status" value="1"/>
</dbReference>
<gene>
    <name evidence="3" type="ORF">V5799_014596</name>
</gene>
<dbReference type="PROSITE" id="PS50005">
    <property type="entry name" value="TPR"/>
    <property type="match status" value="3"/>
</dbReference>
<dbReference type="SUPFAM" id="SSF48452">
    <property type="entry name" value="TPR-like"/>
    <property type="match status" value="1"/>
</dbReference>
<feature type="repeat" description="TPR" evidence="1">
    <location>
        <begin position="192"/>
        <end position="225"/>
    </location>
</feature>
<feature type="repeat" description="TPR" evidence="1">
    <location>
        <begin position="52"/>
        <end position="85"/>
    </location>
</feature>
<feature type="compositionally biased region" description="Polar residues" evidence="2">
    <location>
        <begin position="257"/>
        <end position="274"/>
    </location>
</feature>
<dbReference type="AlphaFoldDB" id="A0AAQ4E2J9"/>
<dbReference type="Pfam" id="PF13432">
    <property type="entry name" value="TPR_16"/>
    <property type="match status" value="1"/>
</dbReference>
<keyword evidence="1" id="KW-0802">TPR repeat</keyword>
<protein>
    <submittedName>
        <fullName evidence="3">Uncharacterized protein</fullName>
    </submittedName>
</protein>